<sequence>MDSAQCKLKAAFTHMYPCPRVPSNASSEAPGHPDRNPELWRPWVFSAGDRQKRLLAKKTDANYGNTGGAHGFQHPVRLYMPKSKTDEYTQHMGKKVLANFPVQATIHFYNDDSDTEDDDDDECEMELNVNYQNVDCDPQNTSRNTMEDNSACSTSLTVGLDQEHS</sequence>
<dbReference type="Proteomes" id="UP000694569">
    <property type="component" value="Unplaced"/>
</dbReference>
<comment type="similarity">
    <text evidence="2">Belongs to the ripply family.</text>
</comment>
<evidence type="ECO:0000313" key="10">
    <source>
        <dbReference type="Proteomes" id="UP000694569"/>
    </source>
</evidence>
<dbReference type="Ensembl" id="ENSLLET00000009507.1">
    <property type="protein sequence ID" value="ENSLLEP00000009154.1"/>
    <property type="gene ID" value="ENSLLEG00000005842.1"/>
</dbReference>
<organism evidence="9 10">
    <name type="scientific">Leptobrachium leishanense</name>
    <name type="common">Leishan spiny toad</name>
    <dbReference type="NCBI Taxonomy" id="445787"/>
    <lineage>
        <taxon>Eukaryota</taxon>
        <taxon>Metazoa</taxon>
        <taxon>Chordata</taxon>
        <taxon>Craniata</taxon>
        <taxon>Vertebrata</taxon>
        <taxon>Euteleostomi</taxon>
        <taxon>Amphibia</taxon>
        <taxon>Batrachia</taxon>
        <taxon>Anura</taxon>
        <taxon>Pelobatoidea</taxon>
        <taxon>Megophryidae</taxon>
        <taxon>Leptobrachium</taxon>
    </lineage>
</organism>
<comment type="subcellular location">
    <subcellularLocation>
        <location evidence="1">Nucleus</location>
    </subcellularLocation>
</comment>
<evidence type="ECO:0000256" key="4">
    <source>
        <dbReference type="ARBA" id="ARBA00023015"/>
    </source>
</evidence>
<dbReference type="GeneTree" id="ENSGT00730000111429"/>
<dbReference type="OrthoDB" id="9905973at2759"/>
<feature type="compositionally biased region" description="Polar residues" evidence="8">
    <location>
        <begin position="134"/>
        <end position="157"/>
    </location>
</feature>
<dbReference type="Pfam" id="PF14998">
    <property type="entry name" value="Ripply"/>
    <property type="match status" value="1"/>
</dbReference>
<keyword evidence="5" id="KW-0804">Transcription</keyword>
<evidence type="ECO:0000256" key="7">
    <source>
        <dbReference type="ARBA" id="ARBA00040827"/>
    </source>
</evidence>
<dbReference type="GO" id="GO:0000122">
    <property type="term" value="P:negative regulation of transcription by RNA polymerase II"/>
    <property type="evidence" value="ECO:0007669"/>
    <property type="project" value="TreeGrafter"/>
</dbReference>
<evidence type="ECO:0000256" key="6">
    <source>
        <dbReference type="ARBA" id="ARBA00023242"/>
    </source>
</evidence>
<evidence type="ECO:0000256" key="1">
    <source>
        <dbReference type="ARBA" id="ARBA00004123"/>
    </source>
</evidence>
<dbReference type="GO" id="GO:0005634">
    <property type="term" value="C:nucleus"/>
    <property type="evidence" value="ECO:0007669"/>
    <property type="project" value="UniProtKB-SubCell"/>
</dbReference>
<keyword evidence="3" id="KW-0217">Developmental protein</keyword>
<keyword evidence="4" id="KW-0805">Transcription regulation</keyword>
<accession>A0A8C5MAF6</accession>
<keyword evidence="6" id="KW-0539">Nucleus</keyword>
<proteinExistence type="inferred from homology"/>
<dbReference type="AlphaFoldDB" id="A0A8C5MAF6"/>
<dbReference type="PANTHER" id="PTHR16770:SF4">
    <property type="entry name" value="PROTEIN RIPPLY3"/>
    <property type="match status" value="1"/>
</dbReference>
<evidence type="ECO:0000256" key="3">
    <source>
        <dbReference type="ARBA" id="ARBA00022473"/>
    </source>
</evidence>
<evidence type="ECO:0000256" key="5">
    <source>
        <dbReference type="ARBA" id="ARBA00023163"/>
    </source>
</evidence>
<dbReference type="PANTHER" id="PTHR16770">
    <property type="entry name" value="PROTEIN RIPPLY-LIKE"/>
    <property type="match status" value="1"/>
</dbReference>
<dbReference type="InterPro" id="IPR028127">
    <property type="entry name" value="Ripply_fam"/>
</dbReference>
<reference evidence="9" key="1">
    <citation type="submission" date="2025-08" db="UniProtKB">
        <authorList>
            <consortium name="Ensembl"/>
        </authorList>
    </citation>
    <scope>IDENTIFICATION</scope>
</reference>
<feature type="region of interest" description="Disordered" evidence="8">
    <location>
        <begin position="134"/>
        <end position="165"/>
    </location>
</feature>
<name>A0A8C5MAF6_9ANUR</name>
<keyword evidence="10" id="KW-1185">Reference proteome</keyword>
<feature type="region of interest" description="Disordered" evidence="8">
    <location>
        <begin position="19"/>
        <end position="38"/>
    </location>
</feature>
<evidence type="ECO:0000256" key="8">
    <source>
        <dbReference type="SAM" id="MobiDB-lite"/>
    </source>
</evidence>
<dbReference type="GO" id="GO:0009880">
    <property type="term" value="P:embryonic pattern specification"/>
    <property type="evidence" value="ECO:0007669"/>
    <property type="project" value="TreeGrafter"/>
</dbReference>
<evidence type="ECO:0000256" key="2">
    <source>
        <dbReference type="ARBA" id="ARBA00006944"/>
    </source>
</evidence>
<reference evidence="9" key="2">
    <citation type="submission" date="2025-09" db="UniProtKB">
        <authorList>
            <consortium name="Ensembl"/>
        </authorList>
    </citation>
    <scope>IDENTIFICATION</scope>
</reference>
<gene>
    <name evidence="9" type="primary">RIPPLY3</name>
</gene>
<evidence type="ECO:0000313" key="9">
    <source>
        <dbReference type="Ensembl" id="ENSLLEP00000009154.1"/>
    </source>
</evidence>
<protein>
    <recommendedName>
        <fullName evidence="7">Protein ripply3</fullName>
    </recommendedName>
</protein>